<dbReference type="InterPro" id="IPR038109">
    <property type="entry name" value="DNA_bind_recomb_sf"/>
</dbReference>
<name>A0A5P8K2F6_9ACTN</name>
<dbReference type="SUPFAM" id="SSF53041">
    <property type="entry name" value="Resolvase-like"/>
    <property type="match status" value="1"/>
</dbReference>
<dbReference type="InterPro" id="IPR011109">
    <property type="entry name" value="DNA_bind_recombinase_dom"/>
</dbReference>
<dbReference type="RefSeq" id="WP_152168645.1">
    <property type="nucleotide sequence ID" value="NZ_CP045096.1"/>
</dbReference>
<sequence>MGTRTRTRAAAEQKQYAIEAEWTEADLALLEDLKRAEAQLPDDAPRALLSVRLSVLTDDTTSPVRQELDLRVLARERGCRVVGVASDLNVSATKVPPWKRKELGDWLNNQAPEFDEILFWKLDRFVRRLSDLSTMIDWCLKYGKNLVSKNDSIDLTTTAGKIMVTIIGGIAEIEAANTSTRVASLWDYTKTQSDWLVGKPAYGYETALNEDGKVVLVINSDASKALHWCRKAAMRTRAASARRMVKVLVRAGLCGPGLTAATLLRRLRNPALMGYRVEEDKNGGVRRSKVVLGNNGKPIRVADPIFTEDEFGSLQKSLDTRGKNQPARNPDGATKFLGVLICQDCETNMTVQRTRTKGRSYEYLRCGKCRGGGLGAPNPQEVYSKLVDDVLRVLGDEPVMTREYRQGAEARKEQQRLEESVSYYMTGLEPDGRFTKTRFTKERAEKTLDDLIKQLEAMDPESTKDRWVAVHNGKSFRAHWEEGGMEAMAADLLRVGVKCKVKRTKVKGVRAPSIHMKLLIPRDVRDRLILKEDDFAEGF</sequence>
<dbReference type="InterPro" id="IPR036162">
    <property type="entry name" value="Resolvase-like_N_sf"/>
</dbReference>
<dbReference type="AlphaFoldDB" id="A0A5P8K2F6"/>
<dbReference type="Pfam" id="PF13408">
    <property type="entry name" value="Zn_ribbon_recom"/>
    <property type="match status" value="1"/>
</dbReference>
<proteinExistence type="predicted"/>
<keyword evidence="1" id="KW-0238">DNA-binding</keyword>
<evidence type="ECO:0000313" key="4">
    <source>
        <dbReference type="EMBL" id="QFQ97160.1"/>
    </source>
</evidence>
<dbReference type="PROSITE" id="PS51737">
    <property type="entry name" value="RECOMBINASE_DNA_BIND"/>
    <property type="match status" value="1"/>
</dbReference>
<keyword evidence="2" id="KW-0233">DNA recombination</keyword>
<dbReference type="CDD" id="cd00338">
    <property type="entry name" value="Ser_Recombinase"/>
    <property type="match status" value="1"/>
</dbReference>
<dbReference type="SMART" id="SM00857">
    <property type="entry name" value="Resolvase"/>
    <property type="match status" value="1"/>
</dbReference>
<dbReference type="Proteomes" id="UP000327294">
    <property type="component" value="Chromosome"/>
</dbReference>
<evidence type="ECO:0000313" key="5">
    <source>
        <dbReference type="Proteomes" id="UP000327294"/>
    </source>
</evidence>
<keyword evidence="5" id="KW-1185">Reference proteome</keyword>
<dbReference type="InterPro" id="IPR025827">
    <property type="entry name" value="Zn_ribbon_recom_dom"/>
</dbReference>
<dbReference type="GO" id="GO:0003677">
    <property type="term" value="F:DNA binding"/>
    <property type="evidence" value="ECO:0007669"/>
    <property type="project" value="UniProtKB-KW"/>
</dbReference>
<feature type="domain" description="Recombinase" evidence="3">
    <location>
        <begin position="201"/>
        <end position="324"/>
    </location>
</feature>
<dbReference type="Gene3D" id="3.90.1750.20">
    <property type="entry name" value="Putative Large Serine Recombinase, Chain B, Domain 2"/>
    <property type="match status" value="1"/>
</dbReference>
<dbReference type="PANTHER" id="PTHR30461:SF2">
    <property type="entry name" value="SERINE RECOMBINASE PINE-RELATED"/>
    <property type="match status" value="1"/>
</dbReference>
<dbReference type="InterPro" id="IPR006119">
    <property type="entry name" value="Resolv_N"/>
</dbReference>
<evidence type="ECO:0000256" key="2">
    <source>
        <dbReference type="ARBA" id="ARBA00023172"/>
    </source>
</evidence>
<dbReference type="EMBL" id="CP045096">
    <property type="protein sequence ID" value="QFQ97160.1"/>
    <property type="molecule type" value="Genomic_DNA"/>
</dbReference>
<evidence type="ECO:0000256" key="1">
    <source>
        <dbReference type="ARBA" id="ARBA00023125"/>
    </source>
</evidence>
<dbReference type="Gene3D" id="3.40.50.1390">
    <property type="entry name" value="Resolvase, N-terminal catalytic domain"/>
    <property type="match status" value="1"/>
</dbReference>
<dbReference type="GO" id="GO:0000150">
    <property type="term" value="F:DNA strand exchange activity"/>
    <property type="evidence" value="ECO:0007669"/>
    <property type="project" value="InterPro"/>
</dbReference>
<protein>
    <submittedName>
        <fullName evidence="4">Recombinase family protein</fullName>
    </submittedName>
</protein>
<evidence type="ECO:0000259" key="3">
    <source>
        <dbReference type="PROSITE" id="PS51737"/>
    </source>
</evidence>
<gene>
    <name evidence="4" type="ORF">F9278_14135</name>
</gene>
<dbReference type="KEGG" id="sphv:F9278_14135"/>
<reference evidence="4 5" key="1">
    <citation type="submission" date="2019-10" db="EMBL/GenBank/DDBJ databases">
        <title>Streptomyces sp. strain GY16 isolated from leaves of Broussonetia papyrifera.</title>
        <authorList>
            <person name="Mo P."/>
        </authorList>
    </citation>
    <scope>NUCLEOTIDE SEQUENCE [LARGE SCALE GENOMIC DNA]</scope>
    <source>
        <strain evidence="4 5">GY16</strain>
    </source>
</reference>
<dbReference type="InterPro" id="IPR050639">
    <property type="entry name" value="SSR_resolvase"/>
</dbReference>
<dbReference type="PANTHER" id="PTHR30461">
    <property type="entry name" value="DNA-INVERTASE FROM LAMBDOID PROPHAGE"/>
    <property type="match status" value="1"/>
</dbReference>
<organism evidence="4 5">
    <name type="scientific">Streptomyces phaeolivaceus</name>
    <dbReference type="NCBI Taxonomy" id="2653200"/>
    <lineage>
        <taxon>Bacteria</taxon>
        <taxon>Bacillati</taxon>
        <taxon>Actinomycetota</taxon>
        <taxon>Actinomycetes</taxon>
        <taxon>Kitasatosporales</taxon>
        <taxon>Streptomycetaceae</taxon>
        <taxon>Streptomyces</taxon>
    </lineage>
</organism>
<accession>A0A5P8K2F6</accession>
<dbReference type="Pfam" id="PF00239">
    <property type="entry name" value="Resolvase"/>
    <property type="match status" value="1"/>
</dbReference>
<dbReference type="FunFam" id="3.40.50.1390:FF:000007">
    <property type="entry name" value="Serine recombinase"/>
    <property type="match status" value="1"/>
</dbReference>